<sequence>MKLRQIALALMAVGAMAGPASGLYPQHFDAQVRMQDDLFQAVNGGWVKTAQIPADRSSWGIVGELRNQSEARVREIIENAAEQAGSDAGAAQIAAFYQSFMDEAAIEAKGLSPVQPLLERIASVQSRLDLQRELGALQLIGVDSPLALAPEVDGRDSRRYLLQVWQSGLGLPDRDYYLQHDAAMRKARAAYLDYLQALLSLSGAQPAEAKRRAQAVLALETQLARAQWSKADEYDPLKTYNKRTLAELRRAVPGLDWSVLLASAAVPDIAAVNLAQPSYAKAAARLISTQPLAVWKDYLQVRTLDRFAPALPKAFVTAHFRFHAQALTGAQEMRPRWKRAVAVVEQNLGMAVGQRYVAKYFPPETKAKIDTLVQNLLKAFELSIAELSWMSPATKAAAKEKLGKYAVKIGYPERWRDYSGLVVRADDAVGNLQRGAEFDHHYVMGRLNQPVDRSEWGMTPQTVNAYYNPSLNEIVFPAAYLQPPYFDPSVDDAVNYGNIGATIGHEISHGFDDSGAQFDGDGNLRMWWSKADKAAFDKLTSQLVKDFDALEALPGRYVNGKLTLGENIADLSGLQVAYKAYQLSLNGQPAPVIDGYSGEQRFFIGYAASWRETMRKEMLLQQIVSDPHAPDHFRANQPVINTDAYHQAFATKAGDGMWRPLNKRIRIW</sequence>
<dbReference type="GO" id="GO:0004222">
    <property type="term" value="F:metalloendopeptidase activity"/>
    <property type="evidence" value="ECO:0007669"/>
    <property type="project" value="InterPro"/>
</dbReference>
<feature type="signal peptide" evidence="8">
    <location>
        <begin position="1"/>
        <end position="17"/>
    </location>
</feature>
<dbReference type="InterPro" id="IPR008753">
    <property type="entry name" value="Peptidase_M13_N"/>
</dbReference>
<dbReference type="CDD" id="cd08662">
    <property type="entry name" value="M13"/>
    <property type="match status" value="1"/>
</dbReference>
<dbReference type="Proteomes" id="UP000186513">
    <property type="component" value="Unassembled WGS sequence"/>
</dbReference>
<feature type="domain" description="Peptidase M13 C-terminal" evidence="9">
    <location>
        <begin position="464"/>
        <end position="663"/>
    </location>
</feature>
<name>A0A1K2HG45_9NEIS</name>
<dbReference type="STRING" id="1121279.SAMN02745887_01629"/>
<feature type="domain" description="Peptidase M13 N-terminal" evidence="10">
    <location>
        <begin position="35"/>
        <end position="412"/>
    </location>
</feature>
<dbReference type="InterPro" id="IPR024079">
    <property type="entry name" value="MetalloPept_cat_dom_sf"/>
</dbReference>
<dbReference type="Pfam" id="PF01431">
    <property type="entry name" value="Peptidase_M13"/>
    <property type="match status" value="1"/>
</dbReference>
<keyword evidence="4" id="KW-0479">Metal-binding</keyword>
<evidence type="ECO:0000256" key="2">
    <source>
        <dbReference type="ARBA" id="ARBA00007357"/>
    </source>
</evidence>
<accession>A0A1K2HG45</accession>
<dbReference type="PANTHER" id="PTHR11733">
    <property type="entry name" value="ZINC METALLOPROTEASE FAMILY M13 NEPRILYSIN-RELATED"/>
    <property type="match status" value="1"/>
</dbReference>
<dbReference type="Pfam" id="PF05649">
    <property type="entry name" value="Peptidase_M13_N"/>
    <property type="match status" value="1"/>
</dbReference>
<evidence type="ECO:0000256" key="7">
    <source>
        <dbReference type="ARBA" id="ARBA00023049"/>
    </source>
</evidence>
<dbReference type="InterPro" id="IPR018497">
    <property type="entry name" value="Peptidase_M13_C"/>
</dbReference>
<dbReference type="GO" id="GO:0005886">
    <property type="term" value="C:plasma membrane"/>
    <property type="evidence" value="ECO:0007669"/>
    <property type="project" value="TreeGrafter"/>
</dbReference>
<dbReference type="PANTHER" id="PTHR11733:SF167">
    <property type="entry name" value="FI17812P1-RELATED"/>
    <property type="match status" value="1"/>
</dbReference>
<proteinExistence type="inferred from homology"/>
<evidence type="ECO:0000259" key="10">
    <source>
        <dbReference type="Pfam" id="PF05649"/>
    </source>
</evidence>
<organism evidence="11 12">
    <name type="scientific">Chitinimonas taiwanensis DSM 18899</name>
    <dbReference type="NCBI Taxonomy" id="1121279"/>
    <lineage>
        <taxon>Bacteria</taxon>
        <taxon>Pseudomonadati</taxon>
        <taxon>Pseudomonadota</taxon>
        <taxon>Betaproteobacteria</taxon>
        <taxon>Neisseriales</taxon>
        <taxon>Chitinibacteraceae</taxon>
        <taxon>Chitinimonas</taxon>
    </lineage>
</organism>
<evidence type="ECO:0000256" key="1">
    <source>
        <dbReference type="ARBA" id="ARBA00001947"/>
    </source>
</evidence>
<dbReference type="PROSITE" id="PS51885">
    <property type="entry name" value="NEPRILYSIN"/>
    <property type="match status" value="1"/>
</dbReference>
<keyword evidence="12" id="KW-1185">Reference proteome</keyword>
<comment type="similarity">
    <text evidence="2">Belongs to the peptidase M13 family.</text>
</comment>
<feature type="chain" id="PRO_5009678474" evidence="8">
    <location>
        <begin position="18"/>
        <end position="668"/>
    </location>
</feature>
<dbReference type="PRINTS" id="PR00786">
    <property type="entry name" value="NEPRILYSIN"/>
</dbReference>
<evidence type="ECO:0000256" key="8">
    <source>
        <dbReference type="SAM" id="SignalP"/>
    </source>
</evidence>
<keyword evidence="7" id="KW-0482">Metalloprotease</keyword>
<gene>
    <name evidence="11" type="ORF">SAMN02745887_01629</name>
</gene>
<evidence type="ECO:0000259" key="9">
    <source>
        <dbReference type="Pfam" id="PF01431"/>
    </source>
</evidence>
<dbReference type="OrthoDB" id="9775677at2"/>
<dbReference type="Gene3D" id="1.10.1380.10">
    <property type="entry name" value="Neutral endopeptidase , domain2"/>
    <property type="match status" value="1"/>
</dbReference>
<keyword evidence="5" id="KW-0378">Hydrolase</keyword>
<reference evidence="11 12" key="1">
    <citation type="submission" date="2016-11" db="EMBL/GenBank/DDBJ databases">
        <authorList>
            <person name="Jaros S."/>
            <person name="Januszkiewicz K."/>
            <person name="Wedrychowicz H."/>
        </authorList>
    </citation>
    <scope>NUCLEOTIDE SEQUENCE [LARGE SCALE GENOMIC DNA]</scope>
    <source>
        <strain evidence="11 12">DSM 18899</strain>
    </source>
</reference>
<protein>
    <submittedName>
        <fullName evidence="11">Putative endopeptidase</fullName>
    </submittedName>
</protein>
<dbReference type="GO" id="GO:0046872">
    <property type="term" value="F:metal ion binding"/>
    <property type="evidence" value="ECO:0007669"/>
    <property type="project" value="UniProtKB-KW"/>
</dbReference>
<dbReference type="InterPro" id="IPR000718">
    <property type="entry name" value="Peptidase_M13"/>
</dbReference>
<dbReference type="EMBL" id="FPKR01000005">
    <property type="protein sequence ID" value="SFZ75513.1"/>
    <property type="molecule type" value="Genomic_DNA"/>
</dbReference>
<dbReference type="InterPro" id="IPR042089">
    <property type="entry name" value="Peptidase_M13_dom_2"/>
</dbReference>
<keyword evidence="8" id="KW-0732">Signal</keyword>
<keyword evidence="3" id="KW-0645">Protease</keyword>
<dbReference type="AlphaFoldDB" id="A0A1K2HG45"/>
<comment type="cofactor">
    <cofactor evidence="1">
        <name>Zn(2+)</name>
        <dbReference type="ChEBI" id="CHEBI:29105"/>
    </cofactor>
</comment>
<dbReference type="GO" id="GO:0016485">
    <property type="term" value="P:protein processing"/>
    <property type="evidence" value="ECO:0007669"/>
    <property type="project" value="TreeGrafter"/>
</dbReference>
<evidence type="ECO:0000256" key="5">
    <source>
        <dbReference type="ARBA" id="ARBA00022801"/>
    </source>
</evidence>
<dbReference type="RefSeq" id="WP_072428138.1">
    <property type="nucleotide sequence ID" value="NZ_FPKR01000005.1"/>
</dbReference>
<evidence type="ECO:0000256" key="6">
    <source>
        <dbReference type="ARBA" id="ARBA00022833"/>
    </source>
</evidence>
<evidence type="ECO:0000256" key="4">
    <source>
        <dbReference type="ARBA" id="ARBA00022723"/>
    </source>
</evidence>
<keyword evidence="6" id="KW-0862">Zinc</keyword>
<evidence type="ECO:0000313" key="11">
    <source>
        <dbReference type="EMBL" id="SFZ75513.1"/>
    </source>
</evidence>
<dbReference type="Gene3D" id="3.40.390.10">
    <property type="entry name" value="Collagenase (Catalytic Domain)"/>
    <property type="match status" value="1"/>
</dbReference>
<evidence type="ECO:0000256" key="3">
    <source>
        <dbReference type="ARBA" id="ARBA00022670"/>
    </source>
</evidence>
<evidence type="ECO:0000313" key="12">
    <source>
        <dbReference type="Proteomes" id="UP000186513"/>
    </source>
</evidence>
<dbReference type="SUPFAM" id="SSF55486">
    <property type="entry name" value="Metalloproteases ('zincins'), catalytic domain"/>
    <property type="match status" value="1"/>
</dbReference>